<accession>A0A9J5Z8I0</accession>
<organism evidence="1 2">
    <name type="scientific">Solanum commersonii</name>
    <name type="common">Commerson's wild potato</name>
    <name type="synonym">Commerson's nightshade</name>
    <dbReference type="NCBI Taxonomy" id="4109"/>
    <lineage>
        <taxon>Eukaryota</taxon>
        <taxon>Viridiplantae</taxon>
        <taxon>Streptophyta</taxon>
        <taxon>Embryophyta</taxon>
        <taxon>Tracheophyta</taxon>
        <taxon>Spermatophyta</taxon>
        <taxon>Magnoliopsida</taxon>
        <taxon>eudicotyledons</taxon>
        <taxon>Gunneridae</taxon>
        <taxon>Pentapetalae</taxon>
        <taxon>asterids</taxon>
        <taxon>lamiids</taxon>
        <taxon>Solanales</taxon>
        <taxon>Solanaceae</taxon>
        <taxon>Solanoideae</taxon>
        <taxon>Solaneae</taxon>
        <taxon>Solanum</taxon>
    </lineage>
</organism>
<dbReference type="Proteomes" id="UP000824120">
    <property type="component" value="Chromosome 4"/>
</dbReference>
<proteinExistence type="predicted"/>
<evidence type="ECO:0000313" key="1">
    <source>
        <dbReference type="EMBL" id="KAG5608557.1"/>
    </source>
</evidence>
<dbReference type="EMBL" id="JACXVP010000004">
    <property type="protein sequence ID" value="KAG5608557.1"/>
    <property type="molecule type" value="Genomic_DNA"/>
</dbReference>
<gene>
    <name evidence="1" type="ORF">H5410_019838</name>
</gene>
<feature type="non-terminal residue" evidence="1">
    <location>
        <position position="1"/>
    </location>
</feature>
<comment type="caution">
    <text evidence="1">The sequence shown here is derived from an EMBL/GenBank/DDBJ whole genome shotgun (WGS) entry which is preliminary data.</text>
</comment>
<sequence>MHKCHHKEINYFYCKSKLKELNQKGGDSCRIQTIHYLCHKVRIMTKIKVWFELPSSARDKGLLGKFSSAYAVSSIAYVMVEFRDAYPKISGFI</sequence>
<reference evidence="1 2" key="1">
    <citation type="submission" date="2020-09" db="EMBL/GenBank/DDBJ databases">
        <title>De no assembly of potato wild relative species, Solanum commersonii.</title>
        <authorList>
            <person name="Cho K."/>
        </authorList>
    </citation>
    <scope>NUCLEOTIDE SEQUENCE [LARGE SCALE GENOMIC DNA]</scope>
    <source>
        <strain evidence="1">LZ3.2</strain>
        <tissue evidence="1">Leaf</tissue>
    </source>
</reference>
<evidence type="ECO:0000313" key="2">
    <source>
        <dbReference type="Proteomes" id="UP000824120"/>
    </source>
</evidence>
<dbReference type="AlphaFoldDB" id="A0A9J5Z8I0"/>
<keyword evidence="2" id="KW-1185">Reference proteome</keyword>
<protein>
    <submittedName>
        <fullName evidence="1">Uncharacterized protein</fullName>
    </submittedName>
</protein>
<name>A0A9J5Z8I0_SOLCO</name>